<gene>
    <name evidence="8" type="ORF">GBAR_LOCUS5365</name>
</gene>
<evidence type="ECO:0000256" key="1">
    <source>
        <dbReference type="ARBA" id="ARBA00004138"/>
    </source>
</evidence>
<evidence type="ECO:0000256" key="6">
    <source>
        <dbReference type="SAM" id="MobiDB-lite"/>
    </source>
</evidence>
<evidence type="ECO:0000256" key="3">
    <source>
        <dbReference type="ARBA" id="ARBA00022490"/>
    </source>
</evidence>
<feature type="compositionally biased region" description="Polar residues" evidence="6">
    <location>
        <begin position="958"/>
        <end position="978"/>
    </location>
</feature>
<keyword evidence="3" id="KW-0963">Cytoplasm</keyword>
<keyword evidence="9" id="KW-1185">Reference proteome</keyword>
<dbReference type="Gene3D" id="2.60.40.10">
    <property type="entry name" value="Immunoglobulins"/>
    <property type="match status" value="6"/>
</dbReference>
<keyword evidence="4" id="KW-0969">Cilium</keyword>
<organism evidence="8 9">
    <name type="scientific">Geodia barretti</name>
    <name type="common">Barrett's horny sponge</name>
    <dbReference type="NCBI Taxonomy" id="519541"/>
    <lineage>
        <taxon>Eukaryota</taxon>
        <taxon>Metazoa</taxon>
        <taxon>Porifera</taxon>
        <taxon>Demospongiae</taxon>
        <taxon>Heteroscleromorpha</taxon>
        <taxon>Tetractinellida</taxon>
        <taxon>Astrophorina</taxon>
        <taxon>Geodiidae</taxon>
        <taxon>Geodia</taxon>
    </lineage>
</organism>
<evidence type="ECO:0000313" key="8">
    <source>
        <dbReference type="EMBL" id="CAI8007766.1"/>
    </source>
</evidence>
<evidence type="ECO:0000256" key="4">
    <source>
        <dbReference type="ARBA" id="ARBA00023069"/>
    </source>
</evidence>
<dbReference type="Proteomes" id="UP001174909">
    <property type="component" value="Unassembled WGS sequence"/>
</dbReference>
<proteinExistence type="predicted"/>
<comment type="subcellular location">
    <subcellularLocation>
        <location evidence="1">Cell projection</location>
        <location evidence="1">Cilium</location>
    </subcellularLocation>
    <subcellularLocation>
        <location evidence="2">Cytoplasm</location>
    </subcellularLocation>
</comment>
<dbReference type="PANTHER" id="PTHR46348:SF1">
    <property type="entry name" value="DELETED IN LUNG AND ESOPHAGEAL CANCER PROTEIN 1"/>
    <property type="match status" value="1"/>
</dbReference>
<feature type="compositionally biased region" description="Pro residues" evidence="6">
    <location>
        <begin position="773"/>
        <end position="786"/>
    </location>
</feature>
<dbReference type="Pfam" id="PF23316">
    <property type="entry name" value="Ig_DLEC1_6th"/>
    <property type="match status" value="1"/>
</dbReference>
<evidence type="ECO:0000256" key="5">
    <source>
        <dbReference type="ARBA" id="ARBA00023273"/>
    </source>
</evidence>
<dbReference type="AlphaFoldDB" id="A0AA35W8A8"/>
<dbReference type="InterPro" id="IPR033304">
    <property type="entry name" value="DLEC1"/>
</dbReference>
<sequence length="1004" mass="108672">MRLVPLNSPYFTITRGVSNHPEGLIAPGMHVTCTVTFTPPSLCNYQEEIKVQSDSGYCLTIPVLAVRPAPCLSLPEVIECGSCLAGGRMDVDLEVKNSGGEGRFSVRATTHHQHHQQSPTQSEGVLILGPFTVSPTEFHLPPLHSTTLQVTFSPAAEGQYGEQFVIECDNGETLSFSLTGSGDVVSVGCVSIGDSSLQEISQFTSDGNDADRSNQRGVDPVMSAVDYDLYTEQLEECSVVFDVVNPRSPAYKTVVIRNYCGVELPFCWKLFRPITELSSSGEEDPVLDDLVPSVNSPFSVLPPSGTLPAASTHTFLCQFLPHKPGQYVDGCHLVLSQVPEVSLDLSLEGEAWRRMGGDDSTSTCTVSPVCLFLSGVAQPYVLELEPPALLIPVAVPLATDVRRRVKLVNRSVSRLHYCWREPLLDEGITISPVSGSLVGGGGGGYCEVVIRRSVAGEFALNLICDIEHSTHPVTLPLHGWTQGPQVSVDCASLEFGLVPLGTSSQLTLTLTSHTHTSLPILLRQAIGTQATLPSTSRTGCRDSETDVTDHECIHFTPSSLTLPPHTVTTLTVECRPLVTGRLRSTVRCLVDDQVIRCLAVHAEVQSPRVVLTECVVHQDTAYVGVGCERRVQMTNTSLIPTLFSWRQQVEGESRAHCSVSISPSSGSIGPRQSLPVTITATWDSTGSHPEAILCCDVEGMSEPLLLVLSAEVHGLAVSYSVQEKRRGSSDEEELRLEFGSEVSLFTPHTLHLLVTNTTAIPTTLSTSLSSFPPSHPHLPTPPPPPPHRSRKKSLLSRTVNIGDPKSKTSQQANKDYMSGLLQEGRGCCFVVDPPTSTLLPFTTHTLTVTAYADMWGVRTGGCGVPIHCRVTGCPLLFHSTALPQRSLIRFGSHLANGPPAQRVVRINNTGPQEVRVDWQMFRVPREDKSGQLVDLITTIGTPFPETHPLIPSPPSPRHSFTSSPPSQETASRAWSHSGTRAGPRRNGSRPEWGWNGVWRGQRGS</sequence>
<feature type="region of interest" description="Disordered" evidence="6">
    <location>
        <begin position="765"/>
        <end position="811"/>
    </location>
</feature>
<dbReference type="GO" id="GO:0008285">
    <property type="term" value="P:negative regulation of cell population proliferation"/>
    <property type="evidence" value="ECO:0007669"/>
    <property type="project" value="InterPro"/>
</dbReference>
<keyword evidence="5" id="KW-0966">Cell projection</keyword>
<feature type="region of interest" description="Disordered" evidence="6">
    <location>
        <begin position="943"/>
        <end position="1004"/>
    </location>
</feature>
<dbReference type="InterPro" id="IPR013783">
    <property type="entry name" value="Ig-like_fold"/>
</dbReference>
<dbReference type="GO" id="GO:0005929">
    <property type="term" value="C:cilium"/>
    <property type="evidence" value="ECO:0007669"/>
    <property type="project" value="TreeGrafter"/>
</dbReference>
<name>A0AA35W8A8_GEOBA</name>
<feature type="domain" description="HYDIN/VesB/CFA65-like Ig-like" evidence="7">
    <location>
        <begin position="70"/>
        <end position="180"/>
    </location>
</feature>
<dbReference type="InterPro" id="IPR053879">
    <property type="entry name" value="HYDIN_VesB_CFA65-like_Ig"/>
</dbReference>
<dbReference type="GO" id="GO:0015631">
    <property type="term" value="F:tubulin binding"/>
    <property type="evidence" value="ECO:0007669"/>
    <property type="project" value="TreeGrafter"/>
</dbReference>
<dbReference type="GO" id="GO:0005737">
    <property type="term" value="C:cytoplasm"/>
    <property type="evidence" value="ECO:0007669"/>
    <property type="project" value="TreeGrafter"/>
</dbReference>
<reference evidence="8" key="1">
    <citation type="submission" date="2023-03" db="EMBL/GenBank/DDBJ databases">
        <authorList>
            <person name="Steffen K."/>
            <person name="Cardenas P."/>
        </authorList>
    </citation>
    <scope>NUCLEOTIDE SEQUENCE</scope>
</reference>
<accession>A0AA35W8A8</accession>
<comment type="caution">
    <text evidence="8">The sequence shown here is derived from an EMBL/GenBank/DDBJ whole genome shotgun (WGS) entry which is preliminary data.</text>
</comment>
<dbReference type="Pfam" id="PF22544">
    <property type="entry name" value="HYDIN_VesB_CFA65-like_Ig"/>
    <property type="match status" value="1"/>
</dbReference>
<evidence type="ECO:0000256" key="2">
    <source>
        <dbReference type="ARBA" id="ARBA00004496"/>
    </source>
</evidence>
<evidence type="ECO:0000259" key="7">
    <source>
        <dbReference type="Pfam" id="PF22544"/>
    </source>
</evidence>
<protein>
    <submittedName>
        <fullName evidence="8">Deleted in lung and esophageal cancer protein 1</fullName>
    </submittedName>
</protein>
<dbReference type="PANTHER" id="PTHR46348">
    <property type="entry name" value="DELETED IN LUNG AND ESOPHAGEAL CANCER PROTEIN 1"/>
    <property type="match status" value="1"/>
</dbReference>
<evidence type="ECO:0000313" key="9">
    <source>
        <dbReference type="Proteomes" id="UP001174909"/>
    </source>
</evidence>
<dbReference type="EMBL" id="CASHTH010000799">
    <property type="protein sequence ID" value="CAI8007766.1"/>
    <property type="molecule type" value="Genomic_DNA"/>
</dbReference>